<accession>A0A0H2WAZ3</accession>
<evidence type="ECO:0000256" key="1">
    <source>
        <dbReference type="SAM" id="MobiDB-lite"/>
    </source>
</evidence>
<organism evidence="2 3">
    <name type="scientific">Burkholderia mallei (strain ATCC 23344)</name>
    <dbReference type="NCBI Taxonomy" id="243160"/>
    <lineage>
        <taxon>Bacteria</taxon>
        <taxon>Pseudomonadati</taxon>
        <taxon>Pseudomonadota</taxon>
        <taxon>Betaproteobacteria</taxon>
        <taxon>Burkholderiales</taxon>
        <taxon>Burkholderiaceae</taxon>
        <taxon>Burkholderia</taxon>
        <taxon>pseudomallei group</taxon>
    </lineage>
</organism>
<gene>
    <name evidence="2" type="ordered locus">BMAA0156</name>
</gene>
<dbReference type="Proteomes" id="UP000006693">
    <property type="component" value="Chromosome 2"/>
</dbReference>
<feature type="region of interest" description="Disordered" evidence="1">
    <location>
        <begin position="1"/>
        <end position="30"/>
    </location>
</feature>
<keyword evidence="3" id="KW-1185">Reference proteome</keyword>
<dbReference type="AlphaFoldDB" id="A0A0H2WAZ3"/>
<dbReference type="HOGENOM" id="CLU_3402534_0_0_4"/>
<sequence length="30" mass="3486">MRTRVDHAGEKTLASRREEMVLRGSRAENE</sequence>
<protein>
    <submittedName>
        <fullName evidence="2">Uncharacterized protein</fullName>
    </submittedName>
</protein>
<evidence type="ECO:0000313" key="3">
    <source>
        <dbReference type="Proteomes" id="UP000006693"/>
    </source>
</evidence>
<reference evidence="2 3" key="1">
    <citation type="journal article" date="2004" name="Proc. Natl. Acad. Sci. U.S.A.">
        <title>Structural flexibility in the Burkholderia mallei genome.</title>
        <authorList>
            <person name="Nierman W.C."/>
            <person name="DeShazer D."/>
            <person name="Kim H.S."/>
            <person name="Tettelin H."/>
            <person name="Nelson K.E."/>
            <person name="Feldblyum T."/>
            <person name="Ulrich R.L."/>
            <person name="Ronning C.M."/>
            <person name="Brinkac L.M."/>
            <person name="Daugherty S.C."/>
            <person name="Davidsen T.D."/>
            <person name="Deboy R.T."/>
            <person name="Dimitrov G."/>
            <person name="Dodson R.J."/>
            <person name="Durkin A.S."/>
            <person name="Gwinn M.L."/>
            <person name="Haft D.H."/>
            <person name="Khouri H."/>
            <person name="Kolonay J.F."/>
            <person name="Madupu R."/>
            <person name="Mohammoud Y."/>
            <person name="Nelson W.C."/>
            <person name="Radune D."/>
            <person name="Romero C.M."/>
            <person name="Sarria S."/>
            <person name="Selengut J."/>
            <person name="Shamblin C."/>
            <person name="Sullivan S.A."/>
            <person name="White O."/>
            <person name="Yu Y."/>
            <person name="Zafar N."/>
            <person name="Zhou L."/>
            <person name="Fraser C.M."/>
        </authorList>
    </citation>
    <scope>NUCLEOTIDE SEQUENCE [LARGE SCALE GENOMIC DNA]</scope>
    <source>
        <strain evidence="2 3">ATCC 23344</strain>
    </source>
</reference>
<proteinExistence type="predicted"/>
<name>A0A0H2WAZ3_BURMA</name>
<dbReference type="KEGG" id="bma:BMAA0156"/>
<evidence type="ECO:0000313" key="2">
    <source>
        <dbReference type="EMBL" id="AAU46282.1"/>
    </source>
</evidence>
<dbReference type="EMBL" id="CP000011">
    <property type="protein sequence ID" value="AAU46282.1"/>
    <property type="molecule type" value="Genomic_DNA"/>
</dbReference>